<comment type="similarity">
    <text evidence="1">Belongs to the RelE toxin family.</text>
</comment>
<reference evidence="3 4" key="1">
    <citation type="journal article" date="2011" name="Front. Microbiol.">
        <title>Genomic signatures of strain selection and enhancement in Bacillus atrophaeus var. globigii, a historical biowarfare simulant.</title>
        <authorList>
            <person name="Gibbons H.S."/>
            <person name="Broomall S.M."/>
            <person name="McNew L.A."/>
            <person name="Daligault H."/>
            <person name="Chapman C."/>
            <person name="Bruce D."/>
            <person name="Karavis M."/>
            <person name="Krepps M."/>
            <person name="McGregor P.A."/>
            <person name="Hong C."/>
            <person name="Park K.H."/>
            <person name="Akmal A."/>
            <person name="Feldman A."/>
            <person name="Lin J.S."/>
            <person name="Chang W.E."/>
            <person name="Higgs B.W."/>
            <person name="Demirev P."/>
            <person name="Lindquist J."/>
            <person name="Liem A."/>
            <person name="Fochler E."/>
            <person name="Read T.D."/>
            <person name="Tapia R."/>
            <person name="Johnson S."/>
            <person name="Bishop-Lilly K.A."/>
            <person name="Detter C."/>
            <person name="Han C."/>
            <person name="Sozhamannan S."/>
            <person name="Rosenzweig C.N."/>
            <person name="Skowronski E.W."/>
        </authorList>
    </citation>
    <scope>NUCLEOTIDE SEQUENCE [LARGE SCALE GENOMIC DNA]</scope>
    <source>
        <strain evidence="3 4">TPS4-2</strain>
    </source>
</reference>
<protein>
    <submittedName>
        <fullName evidence="3">Plasmid stabilization protein</fullName>
    </submittedName>
</protein>
<evidence type="ECO:0000256" key="1">
    <source>
        <dbReference type="ARBA" id="ARBA00006226"/>
    </source>
</evidence>
<dbReference type="Gene3D" id="3.30.2310.20">
    <property type="entry name" value="RelE-like"/>
    <property type="match status" value="1"/>
</dbReference>
<accession>A0A432YW16</accession>
<proteinExistence type="inferred from homology"/>
<gene>
    <name evidence="3" type="ORF">CWI73_01110</name>
</gene>
<dbReference type="PANTHER" id="PTHR33755">
    <property type="entry name" value="TOXIN PARE1-RELATED"/>
    <property type="match status" value="1"/>
</dbReference>
<evidence type="ECO:0000256" key="2">
    <source>
        <dbReference type="ARBA" id="ARBA00022649"/>
    </source>
</evidence>
<dbReference type="InterPro" id="IPR007712">
    <property type="entry name" value="RelE/ParE_toxin"/>
</dbReference>
<dbReference type="AlphaFoldDB" id="A0A432YW16"/>
<dbReference type="EMBL" id="PIQA01000001">
    <property type="protein sequence ID" value="RUO67497.1"/>
    <property type="molecule type" value="Genomic_DNA"/>
</dbReference>
<evidence type="ECO:0000313" key="3">
    <source>
        <dbReference type="EMBL" id="RUO67497.1"/>
    </source>
</evidence>
<sequence>MAEVIWTHSALQDLNDIAEYIALDNEAAAEKLVKSVFNKTDRLSEFPLSGRVPPELQSSVYREVIASPCRIIYREQDGTVNILFVFREEREFRAYLLNEN</sequence>
<name>A0A432YW16_9GAMM</name>
<dbReference type="Proteomes" id="UP000288361">
    <property type="component" value="Unassembled WGS sequence"/>
</dbReference>
<comment type="caution">
    <text evidence="3">The sequence shown here is derived from an EMBL/GenBank/DDBJ whole genome shotgun (WGS) entry which is preliminary data.</text>
</comment>
<evidence type="ECO:0000313" key="4">
    <source>
        <dbReference type="Proteomes" id="UP000288361"/>
    </source>
</evidence>
<keyword evidence="2" id="KW-1277">Toxin-antitoxin system</keyword>
<dbReference type="InterPro" id="IPR035093">
    <property type="entry name" value="RelE/ParE_toxin_dom_sf"/>
</dbReference>
<dbReference type="PANTHER" id="PTHR33755:SF5">
    <property type="entry name" value="TYPE II TOXIN-ANTITOXIN SYSTEM RELE_PARE FAMILY TOXIN"/>
    <property type="match status" value="1"/>
</dbReference>
<dbReference type="RefSeq" id="WP_126751168.1">
    <property type="nucleotide sequence ID" value="NZ_JBHUMT010000016.1"/>
</dbReference>
<dbReference type="Pfam" id="PF05016">
    <property type="entry name" value="ParE_toxin"/>
    <property type="match status" value="1"/>
</dbReference>
<dbReference type="InterPro" id="IPR051803">
    <property type="entry name" value="TA_system_RelE-like_toxin"/>
</dbReference>
<organism evidence="3 4">
    <name type="scientific">Idiomarina piscisalsi</name>
    <dbReference type="NCBI Taxonomy" id="1096243"/>
    <lineage>
        <taxon>Bacteria</taxon>
        <taxon>Pseudomonadati</taxon>
        <taxon>Pseudomonadota</taxon>
        <taxon>Gammaproteobacteria</taxon>
        <taxon>Alteromonadales</taxon>
        <taxon>Idiomarinaceae</taxon>
        <taxon>Idiomarina</taxon>
    </lineage>
</organism>